<feature type="domain" description="STB6-like N-terminal" evidence="2">
    <location>
        <begin position="60"/>
        <end position="190"/>
    </location>
</feature>
<organism evidence="3 4">
    <name type="scientific">Lactarius akahatsu</name>
    <dbReference type="NCBI Taxonomy" id="416441"/>
    <lineage>
        <taxon>Eukaryota</taxon>
        <taxon>Fungi</taxon>
        <taxon>Dikarya</taxon>
        <taxon>Basidiomycota</taxon>
        <taxon>Agaricomycotina</taxon>
        <taxon>Agaricomycetes</taxon>
        <taxon>Russulales</taxon>
        <taxon>Russulaceae</taxon>
        <taxon>Lactarius</taxon>
    </lineage>
</organism>
<evidence type="ECO:0000313" key="3">
    <source>
        <dbReference type="EMBL" id="KAH8999289.1"/>
    </source>
</evidence>
<feature type="region of interest" description="Disordered" evidence="1">
    <location>
        <begin position="21"/>
        <end position="49"/>
    </location>
</feature>
<dbReference type="Proteomes" id="UP001201163">
    <property type="component" value="Unassembled WGS sequence"/>
</dbReference>
<feature type="compositionally biased region" description="Polar residues" evidence="1">
    <location>
        <begin position="21"/>
        <end position="31"/>
    </location>
</feature>
<name>A0AAD4LPD5_9AGAM</name>
<keyword evidence="4" id="KW-1185">Reference proteome</keyword>
<feature type="region of interest" description="Disordered" evidence="1">
    <location>
        <begin position="842"/>
        <end position="876"/>
    </location>
</feature>
<feature type="region of interest" description="Disordered" evidence="1">
    <location>
        <begin position="891"/>
        <end position="944"/>
    </location>
</feature>
<comment type="caution">
    <text evidence="3">The sequence shown here is derived from an EMBL/GenBank/DDBJ whole genome shotgun (WGS) entry which is preliminary data.</text>
</comment>
<gene>
    <name evidence="3" type="ORF">EDB92DRAFT_2081257</name>
</gene>
<feature type="compositionally biased region" description="Basic and acidic residues" evidence="1">
    <location>
        <begin position="449"/>
        <end position="467"/>
    </location>
</feature>
<feature type="region of interest" description="Disordered" evidence="1">
    <location>
        <begin position="494"/>
        <end position="527"/>
    </location>
</feature>
<dbReference type="AlphaFoldDB" id="A0AAD4LPD5"/>
<evidence type="ECO:0000313" key="4">
    <source>
        <dbReference type="Proteomes" id="UP001201163"/>
    </source>
</evidence>
<evidence type="ECO:0000256" key="1">
    <source>
        <dbReference type="SAM" id="MobiDB-lite"/>
    </source>
</evidence>
<dbReference type="PANTHER" id="PTHR31011:SF2">
    <property type="entry name" value="PROTEIN STB2-RELATED"/>
    <property type="match status" value="1"/>
</dbReference>
<protein>
    <recommendedName>
        <fullName evidence="2">STB6-like N-terminal domain-containing protein</fullName>
    </recommendedName>
</protein>
<dbReference type="GO" id="GO:0070822">
    <property type="term" value="C:Sin3-type complex"/>
    <property type="evidence" value="ECO:0007669"/>
    <property type="project" value="TreeGrafter"/>
</dbReference>
<proteinExistence type="predicted"/>
<dbReference type="PANTHER" id="PTHR31011">
    <property type="entry name" value="PROTEIN STB2-RELATED"/>
    <property type="match status" value="1"/>
</dbReference>
<sequence>MSTPSLVLLLPTVRIPRSSYSLPSPTLTNKSPRSKQLPRSRLASPQPQQLLPDSHTLGHSWLGNNAAFEIVQEHLVLKGYQLFAVEKWITQRTRPIITLAVYTGDSRHKITLTALSPSYTLKSEDAKAEWDRVLRELQQDGARPRHTEHGTLMVTSLANFRSDYTIVPIPSGVFLEARDHLYTNINLLRMGCSGRMALTLQEPRRAQFQSRDATKDRFIGMYRMNDKIRSSDLFSTTILELVKLIQAALSLFGFFSIYQDEWNGLLCDVTVDSIQRWLTEIGEPQMAVEPTERVADPVVVCALLSQVSGTRNKLYALGFGHLIPKDPFLDPERFLRAVSAFQDSRLYNSCTTTQPFLTDDVLNAIDVAYSKSRTTEPYKVHRVLLNKLDDLTTDLRTSSGPTNFNPADIDQFIRFAETKAAKDGVHSLKYLWGGRADMLALKRKERLWSDGEDDGGRDREKTERMDELSTGDENESRAWRGKRVQRKIESWAGLGRQKKRSEDAGLGSRRLAFHNDSPSWNRDSTSVPQVVVSRNDEEDEILSSGQVSPICMSFSCIPQSHGNYLGIAPSPADTSTSNLSDYERRLTKFNERVPGKPPTTFRVTSWSDPRSAMANTSPLADSQRKSGSIYHMRDETVKESTYRSTSEGIKKSTYYMGATRKEVFPLFNEIVLRRRSFDDAQKLARSRILPVHHMKIDVELCGQLLVMRRREQHLEGVVACLRILTSRLSHMNAYLREDYEAHQPELSRAEARTKIIAEIEGARDKAYAMMQETHALSYEAAQFDVQNLWHAISPQRQKVFEMRSRVFDTGRRALGAGRFDRVLRTLDGQEMLVDWAGRTEEEVAEEGGLQDIHLEEEEEEREEREREAAPKSPPSWLLKMIASWGNRWGAGRKKADDIATKSPPIVDGERGVLSPSSEVGTISPEPKSPTQDNGELSDALKPDH</sequence>
<reference evidence="3" key="1">
    <citation type="submission" date="2022-01" db="EMBL/GenBank/DDBJ databases">
        <title>Comparative genomics reveals a dynamic genome evolution in the ectomycorrhizal milk-cap (Lactarius) mushrooms.</title>
        <authorList>
            <consortium name="DOE Joint Genome Institute"/>
            <person name="Lebreton A."/>
            <person name="Tang N."/>
            <person name="Kuo A."/>
            <person name="LaButti K."/>
            <person name="Drula E."/>
            <person name="Barry K."/>
            <person name="Clum A."/>
            <person name="Lipzen A."/>
            <person name="Mousain D."/>
            <person name="Ng V."/>
            <person name="Wang R."/>
            <person name="Wang X."/>
            <person name="Dai Y."/>
            <person name="Henrissat B."/>
            <person name="Grigoriev I.V."/>
            <person name="Guerin-Laguette A."/>
            <person name="Yu F."/>
            <person name="Martin F.M."/>
        </authorList>
    </citation>
    <scope>NUCLEOTIDE SEQUENCE</scope>
    <source>
        <strain evidence="3">QP</strain>
    </source>
</reference>
<accession>A0AAD4LPD5</accession>
<feature type="region of interest" description="Disordered" evidence="1">
    <location>
        <begin position="449"/>
        <end position="481"/>
    </location>
</feature>
<dbReference type="InterPro" id="IPR059025">
    <property type="entry name" value="STB6_N"/>
</dbReference>
<feature type="compositionally biased region" description="Polar residues" evidence="1">
    <location>
        <begin position="516"/>
        <end position="527"/>
    </location>
</feature>
<dbReference type="Pfam" id="PF25995">
    <property type="entry name" value="STB6_N"/>
    <property type="match status" value="1"/>
</dbReference>
<evidence type="ECO:0000259" key="2">
    <source>
        <dbReference type="Pfam" id="PF25995"/>
    </source>
</evidence>
<dbReference type="InterPro" id="IPR038919">
    <property type="entry name" value="STB2/STB2"/>
</dbReference>
<dbReference type="EMBL" id="JAKELL010000004">
    <property type="protein sequence ID" value="KAH8999289.1"/>
    <property type="molecule type" value="Genomic_DNA"/>
</dbReference>
<feature type="region of interest" description="Disordered" evidence="1">
    <location>
        <begin position="612"/>
        <end position="633"/>
    </location>
</feature>